<dbReference type="EMBL" id="CP002691">
    <property type="protein sequence ID" value="AEE51925.1"/>
    <property type="molecule type" value="Genomic_DNA"/>
</dbReference>
<proteinExistence type="predicted"/>
<dbReference type="KEGG" id="hhy:Halhy_4077"/>
<organism evidence="1 2">
    <name type="scientific">Haliscomenobacter hydrossis (strain ATCC 27775 / DSM 1100 / LMG 10767 / O)</name>
    <dbReference type="NCBI Taxonomy" id="760192"/>
    <lineage>
        <taxon>Bacteria</taxon>
        <taxon>Pseudomonadati</taxon>
        <taxon>Bacteroidota</taxon>
        <taxon>Saprospiria</taxon>
        <taxon>Saprospirales</taxon>
        <taxon>Haliscomenobacteraceae</taxon>
        <taxon>Haliscomenobacter</taxon>
    </lineage>
</organism>
<evidence type="ECO:0000313" key="1">
    <source>
        <dbReference type="EMBL" id="AEE51925.1"/>
    </source>
</evidence>
<reference evidence="1 2" key="1">
    <citation type="journal article" date="2011" name="Stand. Genomic Sci.">
        <title>Complete genome sequence of Haliscomenobacter hydrossis type strain (O).</title>
        <authorList>
            <consortium name="US DOE Joint Genome Institute (JGI-PGF)"/>
            <person name="Daligault H."/>
            <person name="Lapidus A."/>
            <person name="Zeytun A."/>
            <person name="Nolan M."/>
            <person name="Lucas S."/>
            <person name="Del Rio T.G."/>
            <person name="Tice H."/>
            <person name="Cheng J.F."/>
            <person name="Tapia R."/>
            <person name="Han C."/>
            <person name="Goodwin L."/>
            <person name="Pitluck S."/>
            <person name="Liolios K."/>
            <person name="Pagani I."/>
            <person name="Ivanova N."/>
            <person name="Huntemann M."/>
            <person name="Mavromatis K."/>
            <person name="Mikhailova N."/>
            <person name="Pati A."/>
            <person name="Chen A."/>
            <person name="Palaniappan K."/>
            <person name="Land M."/>
            <person name="Hauser L."/>
            <person name="Brambilla E.M."/>
            <person name="Rohde M."/>
            <person name="Verbarg S."/>
            <person name="Goker M."/>
            <person name="Bristow J."/>
            <person name="Eisen J.A."/>
            <person name="Markowitz V."/>
            <person name="Hugenholtz P."/>
            <person name="Kyrpides N.C."/>
            <person name="Klenk H.P."/>
            <person name="Woyke T."/>
        </authorList>
    </citation>
    <scope>NUCLEOTIDE SEQUENCE [LARGE SCALE GENOMIC DNA]</scope>
    <source>
        <strain evidence="2">ATCC 27775 / DSM 1100 / LMG 10767 / O</strain>
    </source>
</reference>
<evidence type="ECO:0000313" key="2">
    <source>
        <dbReference type="Proteomes" id="UP000008461"/>
    </source>
</evidence>
<sequence length="51" mass="5811">MIQPQIGCYLNSSKDSSFLDQLHGNRKYTNAYATMVCMEGRVSLPKFVPRN</sequence>
<gene>
    <name evidence="1" type="ordered locus">Halhy_4077</name>
</gene>
<reference key="2">
    <citation type="submission" date="2011-04" db="EMBL/GenBank/DDBJ databases">
        <title>Complete sequence of chromosome of Haliscomenobacter hydrossis DSM 1100.</title>
        <authorList>
            <consortium name="US DOE Joint Genome Institute (JGI-PGF)"/>
            <person name="Lucas S."/>
            <person name="Han J."/>
            <person name="Lapidus A."/>
            <person name="Bruce D."/>
            <person name="Goodwin L."/>
            <person name="Pitluck S."/>
            <person name="Peters L."/>
            <person name="Kyrpides N."/>
            <person name="Mavromatis K."/>
            <person name="Ivanova N."/>
            <person name="Ovchinnikova G."/>
            <person name="Pagani I."/>
            <person name="Daligault H."/>
            <person name="Detter J.C."/>
            <person name="Han C."/>
            <person name="Land M."/>
            <person name="Hauser L."/>
            <person name="Markowitz V."/>
            <person name="Cheng J.-F."/>
            <person name="Hugenholtz P."/>
            <person name="Woyke T."/>
            <person name="Wu D."/>
            <person name="Verbarg S."/>
            <person name="Frueling A."/>
            <person name="Brambilla E."/>
            <person name="Klenk H.-P."/>
            <person name="Eisen J.A."/>
        </authorList>
    </citation>
    <scope>NUCLEOTIDE SEQUENCE</scope>
    <source>
        <strain>DSM 1100</strain>
    </source>
</reference>
<keyword evidence="2" id="KW-1185">Reference proteome</keyword>
<accession>F4L6X0</accession>
<dbReference type="AlphaFoldDB" id="F4L6X0"/>
<dbReference type="Proteomes" id="UP000008461">
    <property type="component" value="Chromosome"/>
</dbReference>
<protein>
    <submittedName>
        <fullName evidence="1">Uncharacterized protein</fullName>
    </submittedName>
</protein>
<name>F4L6X0_HALH1</name>
<dbReference type="STRING" id="760192.Halhy_4077"/>
<dbReference type="HOGENOM" id="CLU_3099457_0_0_10"/>